<name>A0A161WEU3_9NOCA</name>
<dbReference type="RefSeq" id="WP_067582816.1">
    <property type="nucleotide sequence ID" value="NZ_JABMCZ010000001.1"/>
</dbReference>
<comment type="caution">
    <text evidence="2">The sequence shown here is derived from an EMBL/GenBank/DDBJ whole genome shotgun (WGS) entry which is preliminary data.</text>
</comment>
<dbReference type="Gene3D" id="3.30.530.20">
    <property type="match status" value="2"/>
</dbReference>
<accession>A0A161WEU3</accession>
<dbReference type="InterPro" id="IPR023393">
    <property type="entry name" value="START-like_dom_sf"/>
</dbReference>
<protein>
    <recommendedName>
        <fullName evidence="1">Coenzyme Q-binding protein COQ10 START domain-containing protein</fullName>
    </recommendedName>
</protein>
<evidence type="ECO:0000313" key="3">
    <source>
        <dbReference type="Proteomes" id="UP000076512"/>
    </source>
</evidence>
<evidence type="ECO:0000313" key="2">
    <source>
        <dbReference type="EMBL" id="KZM75439.1"/>
    </source>
</evidence>
<feature type="domain" description="Coenzyme Q-binding protein COQ10 START" evidence="1">
    <location>
        <begin position="166"/>
        <end position="260"/>
    </location>
</feature>
<dbReference type="Pfam" id="PF03364">
    <property type="entry name" value="Polyketide_cyc"/>
    <property type="match status" value="2"/>
</dbReference>
<reference evidence="2 3" key="1">
    <citation type="submission" date="2016-04" db="EMBL/GenBank/DDBJ databases">
        <authorList>
            <person name="Evans L.H."/>
            <person name="Alamgir A."/>
            <person name="Owens N."/>
            <person name="Weber N.D."/>
            <person name="Virtaneva K."/>
            <person name="Barbian K."/>
            <person name="Babar A."/>
            <person name="Rosenke K."/>
        </authorList>
    </citation>
    <scope>NUCLEOTIDE SEQUENCE [LARGE SCALE GENOMIC DNA]</scope>
    <source>
        <strain evidence="2 3">IFM 0406</strain>
    </source>
</reference>
<gene>
    <name evidence="2" type="ORF">AWN90_18835</name>
</gene>
<dbReference type="Proteomes" id="UP000076512">
    <property type="component" value="Unassembled WGS sequence"/>
</dbReference>
<evidence type="ECO:0000259" key="1">
    <source>
        <dbReference type="Pfam" id="PF03364"/>
    </source>
</evidence>
<dbReference type="AlphaFoldDB" id="A0A161WEU3"/>
<organism evidence="2 3">
    <name type="scientific">Nocardia terpenica</name>
    <dbReference type="NCBI Taxonomy" id="455432"/>
    <lineage>
        <taxon>Bacteria</taxon>
        <taxon>Bacillati</taxon>
        <taxon>Actinomycetota</taxon>
        <taxon>Actinomycetes</taxon>
        <taxon>Mycobacteriales</taxon>
        <taxon>Nocardiaceae</taxon>
        <taxon>Nocardia</taxon>
    </lineage>
</organism>
<sequence>MSLELSHNIVCPAPAERVYALLTDPAGWPGILTPCKAARVLSATATTQTVELTMTAGTGTATWVTERVLRPEFYGVEEGQPRPMPRVERIDTSWRVVALDPNSCVLLTEHVVDAADDAAAHVRTMIHRNIGSALVDYRTASEKPRAATPMIMPDTRIRHTAECATDADTVYGIVCDTRSWPTLFDACVGVEIVREDGNTSDVRVFAEQDGRRVSWETRRTHHPALRRVDYMLPVPMPFVAEMAGQWRVIPLEAHRCLLAVDRWWTMLDDVTGIRDGIETVAQATDFVRSYVDTNAGAEMRAIAAVAR</sequence>
<dbReference type="EMBL" id="LWGR01000003">
    <property type="protein sequence ID" value="KZM75439.1"/>
    <property type="molecule type" value="Genomic_DNA"/>
</dbReference>
<feature type="domain" description="Coenzyme Q-binding protein COQ10 START" evidence="1">
    <location>
        <begin position="12"/>
        <end position="113"/>
    </location>
</feature>
<keyword evidence="3" id="KW-1185">Reference proteome</keyword>
<proteinExistence type="predicted"/>
<dbReference type="SUPFAM" id="SSF55961">
    <property type="entry name" value="Bet v1-like"/>
    <property type="match status" value="2"/>
</dbReference>
<dbReference type="InterPro" id="IPR005031">
    <property type="entry name" value="COQ10_START"/>
</dbReference>
<dbReference type="STRING" id="455432.AWN90_18835"/>
<dbReference type="OrthoDB" id="3419705at2"/>